<organism evidence="1 2">
    <name type="scientific">Sediminicola arcticus</name>
    <dbReference type="NCBI Taxonomy" id="1574308"/>
    <lineage>
        <taxon>Bacteria</taxon>
        <taxon>Pseudomonadati</taxon>
        <taxon>Bacteroidota</taxon>
        <taxon>Flavobacteriia</taxon>
        <taxon>Flavobacteriales</taxon>
        <taxon>Flavobacteriaceae</taxon>
        <taxon>Sediminicola</taxon>
    </lineage>
</organism>
<comment type="caution">
    <text evidence="1">The sequence shown here is derived from an EMBL/GenBank/DDBJ whole genome shotgun (WGS) entry which is preliminary data.</text>
</comment>
<evidence type="ECO:0000313" key="2">
    <source>
        <dbReference type="Proteomes" id="UP001549799"/>
    </source>
</evidence>
<name>A0ABV2STW3_9FLAO</name>
<dbReference type="CDD" id="cd22784">
    <property type="entry name" value="DPBB_MltA_YuiC-like"/>
    <property type="match status" value="1"/>
</dbReference>
<accession>A0ABV2STW3</accession>
<dbReference type="Proteomes" id="UP001549799">
    <property type="component" value="Unassembled WGS sequence"/>
</dbReference>
<reference evidence="1 2" key="1">
    <citation type="submission" date="2024-07" db="EMBL/GenBank/DDBJ databases">
        <title>The genome sequence of type strain Sediminicola arcticus GDMCC 1.2805.</title>
        <authorList>
            <person name="Liu Y."/>
        </authorList>
    </citation>
    <scope>NUCLEOTIDE SEQUENCE [LARGE SCALE GENOMIC DNA]</scope>
    <source>
        <strain evidence="1 2">GDMCC 1.2805</strain>
    </source>
</reference>
<dbReference type="RefSeq" id="WP_354614972.1">
    <property type="nucleotide sequence ID" value="NZ_JBEXAE010000003.1"/>
</dbReference>
<evidence type="ECO:0000313" key="1">
    <source>
        <dbReference type="EMBL" id="MET6990576.1"/>
    </source>
</evidence>
<sequence>MQKTTHKTFFYALASITIVLTLNFASCSPKKKVYAEVLTWDSVRVTATAYNSLPSQTTAVHSNISAWGDTLQPGMKCIAVSRDLIRLGLKYNTMVRIDTSSQIYLIKDKMHTRWRKKIDIYMGIDRAKAFDWGRKKIMLYYVIKKDSILIVDQTP</sequence>
<gene>
    <name evidence="1" type="ORF">ABXZ36_07935</name>
</gene>
<protein>
    <recommendedName>
        <fullName evidence="3">3D domain-containing protein</fullName>
    </recommendedName>
</protein>
<keyword evidence="2" id="KW-1185">Reference proteome</keyword>
<evidence type="ECO:0008006" key="3">
    <source>
        <dbReference type="Google" id="ProtNLM"/>
    </source>
</evidence>
<proteinExistence type="predicted"/>
<dbReference type="EMBL" id="JBEXAE010000003">
    <property type="protein sequence ID" value="MET6990576.1"/>
    <property type="molecule type" value="Genomic_DNA"/>
</dbReference>